<keyword evidence="3" id="KW-1185">Reference proteome</keyword>
<evidence type="ECO:0000313" key="2">
    <source>
        <dbReference type="EMBL" id="BDZ38795.1"/>
    </source>
</evidence>
<sequence>MVAGTDVSSTSSIAASMSGPVKTANLSLFRPGNIISDDVFFNSSTMTTAQIDAFLRGKVSSCRSGYVCLKDFRQNTPNRASDTYCKGYNGAANESAATIVYRVAQSCGINPQVLIVMLQKEQGLVTHTYPSTKRYDKAMGQGCPDTAGCDPQFAGFFYQVYGAARQMQIYVEGRYFKWYAPGHTWNILYHPNGSCGTAPVYVENKATSALYYYTPYQPNGAALRAGYGEGDGCSSYGNRNFFQYFWDWFGDPQGRSVSGAIADVWHAHGSASGWIGGATDDMRGWASGPGWSQRFANADIFVKAGQPGHTVTGPIRTEYRLVGEVASGLGWPRTDRVVIAGGAYQDFEGGRIYERSDGRAFAIAAPMFALHESVGNVFGAYGWPTSRAYAVAGGSTQTFDHGAAYQTSSGAYLLNESWNSWLTAAGGTAGKYGIPVSSVQSVGTSTQRLLLSKAAAYRTGSTTLAVADQFFAPYAQQDYEKGALGVPKASSKSVAGGSVQEFAGGRSTHRQPARTQSQRWLPRWRARAASARSDSPQRRHR</sequence>
<gene>
    <name evidence="2" type="ORF">GCM10025863_14090</name>
</gene>
<evidence type="ECO:0008006" key="4">
    <source>
        <dbReference type="Google" id="ProtNLM"/>
    </source>
</evidence>
<reference evidence="3" key="1">
    <citation type="journal article" date="2019" name="Int. J. Syst. Evol. Microbiol.">
        <title>The Global Catalogue of Microorganisms (GCM) 10K type strain sequencing project: providing services to taxonomists for standard genome sequencing and annotation.</title>
        <authorList>
            <consortium name="The Broad Institute Genomics Platform"/>
            <consortium name="The Broad Institute Genome Sequencing Center for Infectious Disease"/>
            <person name="Wu L."/>
            <person name="Ma J."/>
        </authorList>
    </citation>
    <scope>NUCLEOTIDE SEQUENCE [LARGE SCALE GENOMIC DNA]</scope>
    <source>
        <strain evidence="3">NBRC 106310</strain>
    </source>
</reference>
<feature type="compositionally biased region" description="Low complexity" evidence="1">
    <location>
        <begin position="518"/>
        <end position="534"/>
    </location>
</feature>
<dbReference type="InterPro" id="IPR013207">
    <property type="entry name" value="LGFP"/>
</dbReference>
<dbReference type="Pfam" id="PF08310">
    <property type="entry name" value="LGFP"/>
    <property type="match status" value="1"/>
</dbReference>
<feature type="region of interest" description="Disordered" evidence="1">
    <location>
        <begin position="495"/>
        <end position="541"/>
    </location>
</feature>
<evidence type="ECO:0000313" key="3">
    <source>
        <dbReference type="Proteomes" id="UP001321543"/>
    </source>
</evidence>
<name>A0ABN6X228_9MICO</name>
<dbReference type="Proteomes" id="UP001321543">
    <property type="component" value="Chromosome"/>
</dbReference>
<proteinExistence type="predicted"/>
<accession>A0ABN6X228</accession>
<dbReference type="EMBL" id="AP027728">
    <property type="protein sequence ID" value="BDZ38795.1"/>
    <property type="molecule type" value="Genomic_DNA"/>
</dbReference>
<protein>
    <recommendedName>
        <fullName evidence="4">LGFP repeat-containing protein</fullName>
    </recommendedName>
</protein>
<organism evidence="2 3">
    <name type="scientific">Microbacterium suwonense</name>
    <dbReference type="NCBI Taxonomy" id="683047"/>
    <lineage>
        <taxon>Bacteria</taxon>
        <taxon>Bacillati</taxon>
        <taxon>Actinomycetota</taxon>
        <taxon>Actinomycetes</taxon>
        <taxon>Micrococcales</taxon>
        <taxon>Microbacteriaceae</taxon>
        <taxon>Microbacterium</taxon>
    </lineage>
</organism>
<evidence type="ECO:0000256" key="1">
    <source>
        <dbReference type="SAM" id="MobiDB-lite"/>
    </source>
</evidence>